<dbReference type="EMBL" id="CP109441">
    <property type="protein sequence ID" value="WUV47225.1"/>
    <property type="molecule type" value="Genomic_DNA"/>
</dbReference>
<name>A0ABZ1YZD4_9NOCA</name>
<protein>
    <submittedName>
        <fullName evidence="1">Uncharacterized protein</fullName>
    </submittedName>
</protein>
<evidence type="ECO:0000313" key="1">
    <source>
        <dbReference type="EMBL" id="WUV47225.1"/>
    </source>
</evidence>
<evidence type="ECO:0000313" key="2">
    <source>
        <dbReference type="Proteomes" id="UP001432062"/>
    </source>
</evidence>
<accession>A0ABZ1YZD4</accession>
<keyword evidence="2" id="KW-1185">Reference proteome</keyword>
<organism evidence="1 2">
    <name type="scientific">Nocardia vinacea</name>
    <dbReference type="NCBI Taxonomy" id="96468"/>
    <lineage>
        <taxon>Bacteria</taxon>
        <taxon>Bacillati</taxon>
        <taxon>Actinomycetota</taxon>
        <taxon>Actinomycetes</taxon>
        <taxon>Mycobacteriales</taxon>
        <taxon>Nocardiaceae</taxon>
        <taxon>Nocardia</taxon>
    </lineage>
</organism>
<proteinExistence type="predicted"/>
<sequence>MAYRCVGSGRVQENFAILLDLQAENSALELKPENVAVDDGLGGD</sequence>
<reference evidence="1" key="1">
    <citation type="submission" date="2022-10" db="EMBL/GenBank/DDBJ databases">
        <title>The complete genomes of actinobacterial strains from the NBC collection.</title>
        <authorList>
            <person name="Joergensen T.S."/>
            <person name="Alvarez Arevalo M."/>
            <person name="Sterndorff E.B."/>
            <person name="Faurdal D."/>
            <person name="Vuksanovic O."/>
            <person name="Mourched A.-S."/>
            <person name="Charusanti P."/>
            <person name="Shaw S."/>
            <person name="Blin K."/>
            <person name="Weber T."/>
        </authorList>
    </citation>
    <scope>NUCLEOTIDE SEQUENCE</scope>
    <source>
        <strain evidence="1">NBC_01482</strain>
    </source>
</reference>
<gene>
    <name evidence="1" type="ORF">OG563_02970</name>
</gene>
<dbReference type="Proteomes" id="UP001432062">
    <property type="component" value="Chromosome"/>
</dbReference>
<dbReference type="RefSeq" id="WP_329411267.1">
    <property type="nucleotide sequence ID" value="NZ_CP109441.1"/>
</dbReference>